<dbReference type="AlphaFoldDB" id="A0A1Y2G899"/>
<dbReference type="EMBL" id="MCFF01000061">
    <property type="protein sequence ID" value="ORZ02061.1"/>
    <property type="molecule type" value="Genomic_DNA"/>
</dbReference>
<dbReference type="GeneID" id="33570037"/>
<dbReference type="RefSeq" id="XP_021876289.1">
    <property type="nucleotide sequence ID" value="XM_022028194.1"/>
</dbReference>
<dbReference type="GO" id="GO:0080041">
    <property type="term" value="F:ADP-ribose pyrophosphohydrolase activity"/>
    <property type="evidence" value="ECO:0007669"/>
    <property type="project" value="TreeGrafter"/>
</dbReference>
<dbReference type="InterPro" id="IPR000086">
    <property type="entry name" value="NUDIX_hydrolase_dom"/>
</dbReference>
<dbReference type="STRING" id="64571.A0A1Y2G899"/>
<comment type="cofactor">
    <cofactor evidence="1">
        <name>Mg(2+)</name>
        <dbReference type="ChEBI" id="CHEBI:18420"/>
    </cofactor>
</comment>
<evidence type="ECO:0000256" key="3">
    <source>
        <dbReference type="SAM" id="MobiDB-lite"/>
    </source>
</evidence>
<protein>
    <recommendedName>
        <fullName evidence="4">Nudix hydrolase domain-containing protein</fullName>
    </recommendedName>
</protein>
<feature type="compositionally biased region" description="Polar residues" evidence="3">
    <location>
        <begin position="51"/>
        <end position="67"/>
    </location>
</feature>
<keyword evidence="6" id="KW-1185">Reference proteome</keyword>
<dbReference type="Gene3D" id="3.90.79.10">
    <property type="entry name" value="Nucleoside Triphosphate Pyrophosphohydrolase"/>
    <property type="match status" value="1"/>
</dbReference>
<sequence length="282" mass="30256">MASKFALKVGSRSIPLVAASDKINLQAVSEFKPLQDWAKLLAKEEAAPAATSGNDAQQTGDASQSADKQSKIPIKVDKIEIRNVENFGSRVGFVNLAVDAELTETGQKPPGLVFMRGGAVGVLLIIRSKKPSGGATEHVVLTKQARLAVPSFAFPEIPAGMLDGSGDFVGKCADELKEECGITLEHDKLIDMTQLAYGSDWRGVYPSAGGCDEFLRLFLSRKDMEWNELQALEGRLGGLRDHGENITLSLVELKDAYKAAPDAKLLSALALFNALKTEGKIE</sequence>
<evidence type="ECO:0000313" key="6">
    <source>
        <dbReference type="Proteomes" id="UP000193648"/>
    </source>
</evidence>
<dbReference type="GO" id="GO:0006753">
    <property type="term" value="P:nucleoside phosphate metabolic process"/>
    <property type="evidence" value="ECO:0007669"/>
    <property type="project" value="TreeGrafter"/>
</dbReference>
<dbReference type="InterPro" id="IPR015797">
    <property type="entry name" value="NUDIX_hydrolase-like_dom_sf"/>
</dbReference>
<organism evidence="5 6">
    <name type="scientific">Lobosporangium transversale</name>
    <dbReference type="NCBI Taxonomy" id="64571"/>
    <lineage>
        <taxon>Eukaryota</taxon>
        <taxon>Fungi</taxon>
        <taxon>Fungi incertae sedis</taxon>
        <taxon>Mucoromycota</taxon>
        <taxon>Mortierellomycotina</taxon>
        <taxon>Mortierellomycetes</taxon>
        <taxon>Mortierellales</taxon>
        <taxon>Mortierellaceae</taxon>
        <taxon>Lobosporangium</taxon>
    </lineage>
</organism>
<name>A0A1Y2G899_9FUNG</name>
<accession>A0A1Y2G899</accession>
<evidence type="ECO:0000256" key="1">
    <source>
        <dbReference type="ARBA" id="ARBA00001946"/>
    </source>
</evidence>
<evidence type="ECO:0000313" key="5">
    <source>
        <dbReference type="EMBL" id="ORZ02061.1"/>
    </source>
</evidence>
<dbReference type="CDD" id="cd03424">
    <property type="entry name" value="NUDIX_ADPRase_Nudt5_UGPPase_Nudt14"/>
    <property type="match status" value="1"/>
</dbReference>
<dbReference type="PANTHER" id="PTHR11839:SF18">
    <property type="entry name" value="NUDIX HYDROLASE DOMAIN-CONTAINING PROTEIN"/>
    <property type="match status" value="1"/>
</dbReference>
<dbReference type="PROSITE" id="PS51462">
    <property type="entry name" value="NUDIX"/>
    <property type="match status" value="1"/>
</dbReference>
<evidence type="ECO:0000259" key="4">
    <source>
        <dbReference type="PROSITE" id="PS51462"/>
    </source>
</evidence>
<dbReference type="GO" id="GO:0080042">
    <property type="term" value="F:ADP-glucose pyrophosphohydrolase activity"/>
    <property type="evidence" value="ECO:0007669"/>
    <property type="project" value="TreeGrafter"/>
</dbReference>
<reference evidence="5 6" key="1">
    <citation type="submission" date="2016-07" db="EMBL/GenBank/DDBJ databases">
        <title>Pervasive Adenine N6-methylation of Active Genes in Fungi.</title>
        <authorList>
            <consortium name="DOE Joint Genome Institute"/>
            <person name="Mondo S.J."/>
            <person name="Dannebaum R.O."/>
            <person name="Kuo R.C."/>
            <person name="Labutti K."/>
            <person name="Haridas S."/>
            <person name="Kuo A."/>
            <person name="Salamov A."/>
            <person name="Ahrendt S.R."/>
            <person name="Lipzen A."/>
            <person name="Sullivan W."/>
            <person name="Andreopoulos W.B."/>
            <person name="Clum A."/>
            <person name="Lindquist E."/>
            <person name="Daum C."/>
            <person name="Ramamoorthy G.K."/>
            <person name="Gryganskyi A."/>
            <person name="Culley D."/>
            <person name="Magnuson J.K."/>
            <person name="James T.Y."/>
            <person name="O'Malley M.A."/>
            <person name="Stajich J.E."/>
            <person name="Spatafora J.W."/>
            <person name="Visel A."/>
            <person name="Grigoriev I.V."/>
        </authorList>
    </citation>
    <scope>NUCLEOTIDE SEQUENCE [LARGE SCALE GENOMIC DNA]</scope>
    <source>
        <strain evidence="5 6">NRRL 3116</strain>
    </source>
</reference>
<proteinExistence type="predicted"/>
<keyword evidence="2" id="KW-0378">Hydrolase</keyword>
<dbReference type="GO" id="GO:0019693">
    <property type="term" value="P:ribose phosphate metabolic process"/>
    <property type="evidence" value="ECO:0007669"/>
    <property type="project" value="TreeGrafter"/>
</dbReference>
<dbReference type="SUPFAM" id="SSF55811">
    <property type="entry name" value="Nudix"/>
    <property type="match status" value="1"/>
</dbReference>
<feature type="region of interest" description="Disordered" evidence="3">
    <location>
        <begin position="48"/>
        <end position="69"/>
    </location>
</feature>
<dbReference type="InParanoid" id="A0A1Y2G899"/>
<evidence type="ECO:0000256" key="2">
    <source>
        <dbReference type="ARBA" id="ARBA00022801"/>
    </source>
</evidence>
<dbReference type="Proteomes" id="UP000193648">
    <property type="component" value="Unassembled WGS sequence"/>
</dbReference>
<gene>
    <name evidence="5" type="ORF">BCR41DRAFT_390178</name>
</gene>
<dbReference type="OrthoDB" id="10249920at2759"/>
<feature type="domain" description="Nudix hydrolase" evidence="4">
    <location>
        <begin position="115"/>
        <end position="273"/>
    </location>
</feature>
<dbReference type="PANTHER" id="PTHR11839">
    <property type="entry name" value="UDP/ADP-SUGAR PYROPHOSPHATASE"/>
    <property type="match status" value="1"/>
</dbReference>
<comment type="caution">
    <text evidence="5">The sequence shown here is derived from an EMBL/GenBank/DDBJ whole genome shotgun (WGS) entry which is preliminary data.</text>
</comment>